<evidence type="ECO:0000256" key="9">
    <source>
        <dbReference type="SAM" id="MobiDB-lite"/>
    </source>
</evidence>
<name>A0AAV7JY43_9METZ</name>
<feature type="compositionally biased region" description="Polar residues" evidence="9">
    <location>
        <begin position="153"/>
        <end position="167"/>
    </location>
</feature>
<comment type="caution">
    <text evidence="11">The sequence shown here is derived from an EMBL/GenBank/DDBJ whole genome shotgun (WGS) entry which is preliminary data.</text>
</comment>
<keyword evidence="12" id="KW-1185">Reference proteome</keyword>
<organism evidence="11 12">
    <name type="scientific">Oopsacas minuta</name>
    <dbReference type="NCBI Taxonomy" id="111878"/>
    <lineage>
        <taxon>Eukaryota</taxon>
        <taxon>Metazoa</taxon>
        <taxon>Porifera</taxon>
        <taxon>Hexactinellida</taxon>
        <taxon>Hexasterophora</taxon>
        <taxon>Lyssacinosida</taxon>
        <taxon>Leucopsacidae</taxon>
        <taxon>Oopsacas</taxon>
    </lineage>
</organism>
<dbReference type="GO" id="GO:0000977">
    <property type="term" value="F:RNA polymerase II transcription regulatory region sequence-specific DNA binding"/>
    <property type="evidence" value="ECO:0007669"/>
    <property type="project" value="TreeGrafter"/>
</dbReference>
<keyword evidence="2" id="KW-0217">Developmental protein</keyword>
<feature type="DNA-binding region" description="Homeobox" evidence="7">
    <location>
        <begin position="193"/>
        <end position="252"/>
    </location>
</feature>
<proteinExistence type="inferred from homology"/>
<evidence type="ECO:0000313" key="11">
    <source>
        <dbReference type="EMBL" id="KAI6653389.1"/>
    </source>
</evidence>
<dbReference type="InterPro" id="IPR017970">
    <property type="entry name" value="Homeobox_CS"/>
</dbReference>
<feature type="region of interest" description="Disordered" evidence="9">
    <location>
        <begin position="153"/>
        <end position="202"/>
    </location>
</feature>
<keyword evidence="4 7" id="KW-0371">Homeobox</keyword>
<evidence type="ECO:0000256" key="7">
    <source>
        <dbReference type="PROSITE-ProRule" id="PRU00108"/>
    </source>
</evidence>
<dbReference type="EMBL" id="JAKMXF010000277">
    <property type="protein sequence ID" value="KAI6653389.1"/>
    <property type="molecule type" value="Genomic_DNA"/>
</dbReference>
<dbReference type="GO" id="GO:0000981">
    <property type="term" value="F:DNA-binding transcription factor activity, RNA polymerase II-specific"/>
    <property type="evidence" value="ECO:0007669"/>
    <property type="project" value="InterPro"/>
</dbReference>
<comment type="similarity">
    <text evidence="6">Belongs to the Msh homeobox family.</text>
</comment>
<evidence type="ECO:0000256" key="2">
    <source>
        <dbReference type="ARBA" id="ARBA00022473"/>
    </source>
</evidence>
<dbReference type="Pfam" id="PF00046">
    <property type="entry name" value="Homeodomain"/>
    <property type="match status" value="1"/>
</dbReference>
<evidence type="ECO:0000256" key="5">
    <source>
        <dbReference type="ARBA" id="ARBA00023242"/>
    </source>
</evidence>
<dbReference type="InterPro" id="IPR020479">
    <property type="entry name" value="HD_metazoa"/>
</dbReference>
<dbReference type="GO" id="GO:0048598">
    <property type="term" value="P:embryonic morphogenesis"/>
    <property type="evidence" value="ECO:0007669"/>
    <property type="project" value="TreeGrafter"/>
</dbReference>
<dbReference type="SMART" id="SM00389">
    <property type="entry name" value="HOX"/>
    <property type="match status" value="1"/>
</dbReference>
<evidence type="ECO:0000313" key="12">
    <source>
        <dbReference type="Proteomes" id="UP001165289"/>
    </source>
</evidence>
<keyword evidence="3 7" id="KW-0238">DNA-binding</keyword>
<dbReference type="Proteomes" id="UP001165289">
    <property type="component" value="Unassembled WGS sequence"/>
</dbReference>
<dbReference type="AlphaFoldDB" id="A0AAV7JY43"/>
<evidence type="ECO:0000256" key="3">
    <source>
        <dbReference type="ARBA" id="ARBA00023125"/>
    </source>
</evidence>
<evidence type="ECO:0000256" key="1">
    <source>
        <dbReference type="ARBA" id="ARBA00004123"/>
    </source>
</evidence>
<protein>
    <submittedName>
        <fullName evidence="11">Muscle segment related homeobox (Msx) transcription factor</fullName>
    </submittedName>
</protein>
<keyword evidence="5 7" id="KW-0539">Nucleus</keyword>
<comment type="subcellular location">
    <subcellularLocation>
        <location evidence="1 7 8">Nucleus</location>
    </subcellularLocation>
</comment>
<evidence type="ECO:0000256" key="4">
    <source>
        <dbReference type="ARBA" id="ARBA00023155"/>
    </source>
</evidence>
<dbReference type="PANTHER" id="PTHR24338">
    <property type="entry name" value="HOMEOBOX PROTEIN MSX"/>
    <property type="match status" value="1"/>
</dbReference>
<evidence type="ECO:0000256" key="6">
    <source>
        <dbReference type="ARBA" id="ARBA00038425"/>
    </source>
</evidence>
<gene>
    <name evidence="11" type="ORF">LOD99_3608</name>
</gene>
<dbReference type="InterPro" id="IPR050674">
    <property type="entry name" value="Msh_Homeobox_Regulators"/>
</dbReference>
<sequence length="353" mass="39916">MNDGIEINKTMLQSSIESIMSKGIQIVPYPRIILPSRQKSNLPDPIMSSTFATMPNSVHMAGLMNGDTNIYQDANTPGNTDFTNSFSPLQLTSPVTNMTSSPNFVYTNSKPTTLPSTFQFVQCDANSNNSANTPVTQYHSPSHVIEGLNRQQSWTNGTTGQSMNKPVSLSCGEDSPKRRPQDLQCRLRKQRKDRKPRTPFTSSQLVSLERKFRAQKYLSVAERAEFSEGLQLTETQVKIWFQNRRAKEKRLHEAEAERQARSMGLPMPYHYQGSIIPTEFNLSGSNLYQQTAVFPQPQVHMQQHQQMQIPSTTHAATFYPPFVFPSQSVSPQYSTGQQINFKSDEQSNKLMQH</sequence>
<dbReference type="InterPro" id="IPR009057">
    <property type="entry name" value="Homeodomain-like_sf"/>
</dbReference>
<dbReference type="InterPro" id="IPR001356">
    <property type="entry name" value="HD"/>
</dbReference>
<dbReference type="SUPFAM" id="SSF46689">
    <property type="entry name" value="Homeodomain-like"/>
    <property type="match status" value="1"/>
</dbReference>
<feature type="compositionally biased region" description="Basic residues" evidence="9">
    <location>
        <begin position="186"/>
        <end position="197"/>
    </location>
</feature>
<dbReference type="PRINTS" id="PR00024">
    <property type="entry name" value="HOMEOBOX"/>
</dbReference>
<dbReference type="PROSITE" id="PS50071">
    <property type="entry name" value="HOMEOBOX_2"/>
    <property type="match status" value="1"/>
</dbReference>
<evidence type="ECO:0000259" key="10">
    <source>
        <dbReference type="PROSITE" id="PS50071"/>
    </source>
</evidence>
<dbReference type="Gene3D" id="1.10.10.60">
    <property type="entry name" value="Homeodomain-like"/>
    <property type="match status" value="1"/>
</dbReference>
<feature type="domain" description="Homeobox" evidence="10">
    <location>
        <begin position="191"/>
        <end position="251"/>
    </location>
</feature>
<dbReference type="PROSITE" id="PS00027">
    <property type="entry name" value="HOMEOBOX_1"/>
    <property type="match status" value="1"/>
</dbReference>
<dbReference type="PANTHER" id="PTHR24338:SF0">
    <property type="entry name" value="MUSCLE SEGMENTATION HOMEOBOX"/>
    <property type="match status" value="1"/>
</dbReference>
<dbReference type="GO" id="GO:0005634">
    <property type="term" value="C:nucleus"/>
    <property type="evidence" value="ECO:0007669"/>
    <property type="project" value="UniProtKB-SubCell"/>
</dbReference>
<evidence type="ECO:0000256" key="8">
    <source>
        <dbReference type="RuleBase" id="RU000682"/>
    </source>
</evidence>
<accession>A0AAV7JY43</accession>
<reference evidence="11 12" key="1">
    <citation type="journal article" date="2023" name="BMC Biol.">
        <title>The compact genome of the sponge Oopsacas minuta (Hexactinellida) is lacking key metazoan core genes.</title>
        <authorList>
            <person name="Santini S."/>
            <person name="Schenkelaars Q."/>
            <person name="Jourda C."/>
            <person name="Duchesne M."/>
            <person name="Belahbib H."/>
            <person name="Rocher C."/>
            <person name="Selva M."/>
            <person name="Riesgo A."/>
            <person name="Vervoort M."/>
            <person name="Leys S.P."/>
            <person name="Kodjabachian L."/>
            <person name="Le Bivic A."/>
            <person name="Borchiellini C."/>
            <person name="Claverie J.M."/>
            <person name="Renard E."/>
        </authorList>
    </citation>
    <scope>NUCLEOTIDE SEQUENCE [LARGE SCALE GENOMIC DNA]</scope>
    <source>
        <strain evidence="11">SPO-2</strain>
    </source>
</reference>
<feature type="region of interest" description="Disordered" evidence="9">
    <location>
        <begin position="329"/>
        <end position="353"/>
    </location>
</feature>
<dbReference type="CDD" id="cd00086">
    <property type="entry name" value="homeodomain"/>
    <property type="match status" value="1"/>
</dbReference>